<dbReference type="STRING" id="92835.RS81_01555"/>
<evidence type="ECO:0000256" key="5">
    <source>
        <dbReference type="ARBA" id="ARBA00022692"/>
    </source>
</evidence>
<name>A0A0M2H7B8_9MICO</name>
<feature type="domain" description="Major facilitator superfamily (MFS) profile" evidence="11">
    <location>
        <begin position="63"/>
        <end position="522"/>
    </location>
</feature>
<feature type="transmembrane region" description="Helical" evidence="10">
    <location>
        <begin position="406"/>
        <end position="424"/>
    </location>
</feature>
<dbReference type="PROSITE" id="PS01023">
    <property type="entry name" value="PTR2_2"/>
    <property type="match status" value="1"/>
</dbReference>
<keyword evidence="5 8" id="KW-0812">Transmembrane</keyword>
<organism evidence="12 13">
    <name type="scientific">Microbacterium terrae</name>
    <dbReference type="NCBI Taxonomy" id="69369"/>
    <lineage>
        <taxon>Bacteria</taxon>
        <taxon>Bacillati</taxon>
        <taxon>Actinomycetota</taxon>
        <taxon>Actinomycetes</taxon>
        <taxon>Micrococcales</taxon>
        <taxon>Microbacteriaceae</taxon>
        <taxon>Microbacterium</taxon>
    </lineage>
</organism>
<dbReference type="InterPro" id="IPR020846">
    <property type="entry name" value="MFS_dom"/>
</dbReference>
<dbReference type="OrthoDB" id="9772725at2"/>
<evidence type="ECO:0000256" key="3">
    <source>
        <dbReference type="ARBA" id="ARBA00022448"/>
    </source>
</evidence>
<evidence type="ECO:0000256" key="2">
    <source>
        <dbReference type="ARBA" id="ARBA00005982"/>
    </source>
</evidence>
<dbReference type="PANTHER" id="PTHR23517:SF15">
    <property type="entry name" value="PROTON-DEPENDENT OLIGOPEPTIDE FAMILY TRANSPORT PROTEIN"/>
    <property type="match status" value="1"/>
</dbReference>
<feature type="transmembrane region" description="Helical" evidence="10">
    <location>
        <begin position="470"/>
        <end position="491"/>
    </location>
</feature>
<feature type="transmembrane region" description="Helical" evidence="10">
    <location>
        <begin position="105"/>
        <end position="127"/>
    </location>
</feature>
<comment type="similarity">
    <text evidence="2 8">Belongs to the major facilitator superfamily. Proton-dependent oligopeptide transporter (POT/PTR) (TC 2.A.17) family.</text>
</comment>
<dbReference type="Pfam" id="PF00854">
    <property type="entry name" value="PTR2"/>
    <property type="match status" value="1"/>
</dbReference>
<accession>A0A0M2H7B8</accession>
<comment type="subcellular location">
    <subcellularLocation>
        <location evidence="1">Cell membrane</location>
        <topology evidence="1">Multi-pass membrane protein</topology>
    </subcellularLocation>
    <subcellularLocation>
        <location evidence="8">Membrane</location>
        <topology evidence="8">Multi-pass membrane protein</topology>
    </subcellularLocation>
</comment>
<keyword evidence="3 8" id="KW-0813">Transport</keyword>
<keyword evidence="6 10" id="KW-1133">Transmembrane helix</keyword>
<feature type="transmembrane region" description="Helical" evidence="10">
    <location>
        <begin position="136"/>
        <end position="158"/>
    </location>
</feature>
<gene>
    <name evidence="12" type="primary">dtpT</name>
    <name evidence="12" type="ORF">RS81_01555</name>
</gene>
<evidence type="ECO:0000256" key="10">
    <source>
        <dbReference type="SAM" id="Phobius"/>
    </source>
</evidence>
<comment type="caution">
    <text evidence="12">The sequence shown here is derived from an EMBL/GenBank/DDBJ whole genome shotgun (WGS) entry which is preliminary data.</text>
</comment>
<evidence type="ECO:0000256" key="7">
    <source>
        <dbReference type="ARBA" id="ARBA00023136"/>
    </source>
</evidence>
<evidence type="ECO:0000256" key="8">
    <source>
        <dbReference type="RuleBase" id="RU003755"/>
    </source>
</evidence>
<protein>
    <submittedName>
        <fullName evidence="12">Di-/tripeptide transporter</fullName>
    </submittedName>
</protein>
<feature type="transmembrane region" description="Helical" evidence="10">
    <location>
        <begin position="497"/>
        <end position="516"/>
    </location>
</feature>
<dbReference type="GO" id="GO:1904680">
    <property type="term" value="F:peptide transmembrane transporter activity"/>
    <property type="evidence" value="ECO:0007669"/>
    <property type="project" value="InterPro"/>
</dbReference>
<feature type="compositionally biased region" description="Basic and acidic residues" evidence="9">
    <location>
        <begin position="1"/>
        <end position="10"/>
    </location>
</feature>
<evidence type="ECO:0000313" key="13">
    <source>
        <dbReference type="Proteomes" id="UP000033956"/>
    </source>
</evidence>
<dbReference type="Gene3D" id="1.20.1250.20">
    <property type="entry name" value="MFS general substrate transporter like domains"/>
    <property type="match status" value="1"/>
</dbReference>
<feature type="transmembrane region" description="Helical" evidence="10">
    <location>
        <begin position="375"/>
        <end position="394"/>
    </location>
</feature>
<keyword evidence="4" id="KW-1003">Cell membrane</keyword>
<evidence type="ECO:0000256" key="4">
    <source>
        <dbReference type="ARBA" id="ARBA00022475"/>
    </source>
</evidence>
<feature type="transmembrane region" description="Helical" evidence="10">
    <location>
        <begin position="294"/>
        <end position="314"/>
    </location>
</feature>
<evidence type="ECO:0000313" key="12">
    <source>
        <dbReference type="EMBL" id="KJL40471.1"/>
    </source>
</evidence>
<dbReference type="InterPro" id="IPR036259">
    <property type="entry name" value="MFS_trans_sf"/>
</dbReference>
<dbReference type="EMBL" id="JYIZ01000046">
    <property type="protein sequence ID" value="KJL40471.1"/>
    <property type="molecule type" value="Genomic_DNA"/>
</dbReference>
<dbReference type="InterPro" id="IPR050171">
    <property type="entry name" value="MFS_Transporters"/>
</dbReference>
<dbReference type="GO" id="GO:0005886">
    <property type="term" value="C:plasma membrane"/>
    <property type="evidence" value="ECO:0007669"/>
    <property type="project" value="UniProtKB-SubCell"/>
</dbReference>
<reference evidence="12 13" key="1">
    <citation type="submission" date="2015-02" db="EMBL/GenBank/DDBJ databases">
        <title>Draft genome sequences of ten Microbacterium spp. with emphasis on heavy metal contaminated environments.</title>
        <authorList>
            <person name="Corretto E."/>
        </authorList>
    </citation>
    <scope>NUCLEOTIDE SEQUENCE [LARGE SCALE GENOMIC DNA]</scope>
    <source>
        <strain evidence="12 13">DSM 12510</strain>
    </source>
</reference>
<feature type="transmembrane region" description="Helical" evidence="10">
    <location>
        <begin position="199"/>
        <end position="218"/>
    </location>
</feature>
<feature type="transmembrane region" description="Helical" evidence="10">
    <location>
        <begin position="430"/>
        <end position="449"/>
    </location>
</feature>
<sequence length="529" mass="55383">MDAQDGREPEQIPVGPPDGAAAAAATAGDGAIAADSSGTDAAAVTATGGQGVTDTRFFGQPRALATVFGVEMWERFSFYGMQGILLLYMYFSVSDGGLGIDREIATGIVGAYGGSVYLATILGAWLADRILGSERVLFYSAIVIMAGHIALAVLPNVWGLGVGLVLVALGSGGLKANATAVVGTLYAAKDPRRDAGFSLFYLGINLGAFLGPLITGWLQDNVGFHWGFGAAALGMAIGLTQYSFGRKNLPPASRVVANPLPRNRYAAAAGIGLAGIAVVVLGVVTGVIQPANLAGIVIVVTLAAAIAYFIVIIGSQHITAVDRSRVFGFIPLFIVNVGFWSLYQQQFTVLTVYSDERLDRTIFGWTMPISWVNSINPVFVIILSGVFAAIWTKLGDRAPSAPTKFGLGAIIMGIAFLLFLPFSGGGENSTPLIAIVGILLVFTIAELFISPPGLSVTTKLAPERFHTQMVSLYFLSVALGTAIAGWLAQFYNPDDEVPYFTILGLIAIALGIALILSVKPVLALMKGVR</sequence>
<feature type="transmembrane region" description="Helical" evidence="10">
    <location>
        <begin position="164"/>
        <end position="187"/>
    </location>
</feature>
<feature type="region of interest" description="Disordered" evidence="9">
    <location>
        <begin position="1"/>
        <end position="22"/>
    </location>
</feature>
<feature type="transmembrane region" description="Helical" evidence="10">
    <location>
        <begin position="326"/>
        <end position="343"/>
    </location>
</feature>
<dbReference type="CDD" id="cd17346">
    <property type="entry name" value="MFS_DtpA_like"/>
    <property type="match status" value="1"/>
</dbReference>
<evidence type="ECO:0000259" key="11">
    <source>
        <dbReference type="PROSITE" id="PS50850"/>
    </source>
</evidence>
<evidence type="ECO:0000256" key="9">
    <source>
        <dbReference type="SAM" id="MobiDB-lite"/>
    </source>
</evidence>
<dbReference type="SUPFAM" id="SSF103473">
    <property type="entry name" value="MFS general substrate transporter"/>
    <property type="match status" value="1"/>
</dbReference>
<dbReference type="AlphaFoldDB" id="A0A0M2H7B8"/>
<dbReference type="PANTHER" id="PTHR23517">
    <property type="entry name" value="RESISTANCE PROTEIN MDTM, PUTATIVE-RELATED-RELATED"/>
    <property type="match status" value="1"/>
</dbReference>
<evidence type="ECO:0000256" key="1">
    <source>
        <dbReference type="ARBA" id="ARBA00004651"/>
    </source>
</evidence>
<dbReference type="PROSITE" id="PS50850">
    <property type="entry name" value="MFS"/>
    <property type="match status" value="1"/>
</dbReference>
<feature type="transmembrane region" description="Helical" evidence="10">
    <location>
        <begin position="265"/>
        <end position="288"/>
    </location>
</feature>
<keyword evidence="13" id="KW-1185">Reference proteome</keyword>
<dbReference type="InterPro" id="IPR005279">
    <property type="entry name" value="Dipep/tripep_permease"/>
</dbReference>
<dbReference type="InterPro" id="IPR018456">
    <property type="entry name" value="PTR2_symporter_CS"/>
</dbReference>
<feature type="transmembrane region" description="Helical" evidence="10">
    <location>
        <begin position="76"/>
        <end position="93"/>
    </location>
</feature>
<dbReference type="Proteomes" id="UP000033956">
    <property type="component" value="Unassembled WGS sequence"/>
</dbReference>
<evidence type="ECO:0000256" key="6">
    <source>
        <dbReference type="ARBA" id="ARBA00022989"/>
    </source>
</evidence>
<dbReference type="InterPro" id="IPR000109">
    <property type="entry name" value="POT_fam"/>
</dbReference>
<keyword evidence="7 10" id="KW-0472">Membrane</keyword>
<dbReference type="GO" id="GO:0006857">
    <property type="term" value="P:oligopeptide transport"/>
    <property type="evidence" value="ECO:0007669"/>
    <property type="project" value="InterPro"/>
</dbReference>
<dbReference type="NCBIfam" id="TIGR00924">
    <property type="entry name" value="yjdL_sub1_fam"/>
    <property type="match status" value="1"/>
</dbReference>
<dbReference type="PATRIC" id="fig|92835.4.peg.1574"/>
<proteinExistence type="inferred from homology"/>
<feature type="transmembrane region" description="Helical" evidence="10">
    <location>
        <begin position="224"/>
        <end position="244"/>
    </location>
</feature>